<dbReference type="Gramene" id="PVH34738">
    <property type="protein sequence ID" value="PVH34738"/>
    <property type="gene ID" value="PAHAL_7G020000"/>
</dbReference>
<gene>
    <name evidence="1" type="ORF">PAHAL_7G020000</name>
</gene>
<evidence type="ECO:0000313" key="1">
    <source>
        <dbReference type="EMBL" id="PVH34738.1"/>
    </source>
</evidence>
<sequence length="144" mass="15964">MFRSCSEGLVIVDWVRSISIKQVSSHYCLHMLFDPKVRSGIDAIGSLQPIPGRSDEPITARTNLYKYLYLQEFHESHLPDQVQDQVARLATPSQGVRQIAGPLTEGPGPASRPGSLPAPRVACRCSPVGFDRQQYVIVPIYFAI</sequence>
<protein>
    <submittedName>
        <fullName evidence="1">Uncharacterized protein</fullName>
    </submittedName>
</protein>
<proteinExistence type="predicted"/>
<dbReference type="AlphaFoldDB" id="A0A2T8IAR7"/>
<organism evidence="1">
    <name type="scientific">Panicum hallii</name>
    <dbReference type="NCBI Taxonomy" id="206008"/>
    <lineage>
        <taxon>Eukaryota</taxon>
        <taxon>Viridiplantae</taxon>
        <taxon>Streptophyta</taxon>
        <taxon>Embryophyta</taxon>
        <taxon>Tracheophyta</taxon>
        <taxon>Spermatophyta</taxon>
        <taxon>Magnoliopsida</taxon>
        <taxon>Liliopsida</taxon>
        <taxon>Poales</taxon>
        <taxon>Poaceae</taxon>
        <taxon>PACMAD clade</taxon>
        <taxon>Panicoideae</taxon>
        <taxon>Panicodae</taxon>
        <taxon>Paniceae</taxon>
        <taxon>Panicinae</taxon>
        <taxon>Panicum</taxon>
        <taxon>Panicum sect. Panicum</taxon>
    </lineage>
</organism>
<name>A0A2T8IAR7_9POAL</name>
<accession>A0A2T8IAR7</accession>
<dbReference type="Proteomes" id="UP000243499">
    <property type="component" value="Chromosome 7"/>
</dbReference>
<reference evidence="1" key="1">
    <citation type="submission" date="2018-04" db="EMBL/GenBank/DDBJ databases">
        <title>WGS assembly of Panicum hallii.</title>
        <authorList>
            <person name="Lovell J."/>
            <person name="Jenkins J."/>
            <person name="Lowry D."/>
            <person name="Mamidi S."/>
            <person name="Sreedasyam A."/>
            <person name="Weng X."/>
            <person name="Barry K."/>
            <person name="Bonette J."/>
            <person name="Campitelli B."/>
            <person name="Daum C."/>
            <person name="Gordon S."/>
            <person name="Gould B."/>
            <person name="Lipzen A."/>
            <person name="Macqueen A."/>
            <person name="Palacio-Mejia J."/>
            <person name="Plott C."/>
            <person name="Shakirov E."/>
            <person name="Shu S."/>
            <person name="Yoshinaga Y."/>
            <person name="Zane M."/>
            <person name="Rokhsar D."/>
            <person name="Grimwood J."/>
            <person name="Schmutz J."/>
            <person name="Juenger T."/>
        </authorList>
    </citation>
    <scope>NUCLEOTIDE SEQUENCE [LARGE SCALE GENOMIC DNA]</scope>
    <source>
        <strain evidence="1">FIL2</strain>
    </source>
</reference>
<dbReference type="EMBL" id="CM008052">
    <property type="protein sequence ID" value="PVH34738.1"/>
    <property type="molecule type" value="Genomic_DNA"/>
</dbReference>